<evidence type="ECO:0000313" key="5">
    <source>
        <dbReference type="Proteomes" id="UP000600449"/>
    </source>
</evidence>
<evidence type="ECO:0000259" key="3">
    <source>
        <dbReference type="Pfam" id="PF01266"/>
    </source>
</evidence>
<accession>A0A917QAX9</accession>
<dbReference type="RefSeq" id="WP_188914030.1">
    <property type="nucleotide sequence ID" value="NZ_BMMF01000008.1"/>
</dbReference>
<name>A0A917QAX9_9HYPH</name>
<dbReference type="AlphaFoldDB" id="A0A917QAX9"/>
<feature type="region of interest" description="Disordered" evidence="2">
    <location>
        <begin position="1"/>
        <end position="23"/>
    </location>
</feature>
<keyword evidence="5" id="KW-1185">Reference proteome</keyword>
<feature type="domain" description="FAD dependent oxidoreductase" evidence="3">
    <location>
        <begin position="30"/>
        <end position="381"/>
    </location>
</feature>
<keyword evidence="1" id="KW-0560">Oxidoreductase</keyword>
<gene>
    <name evidence="4" type="ORF">GCM10011322_29990</name>
</gene>
<dbReference type="GO" id="GO:0016491">
    <property type="term" value="F:oxidoreductase activity"/>
    <property type="evidence" value="ECO:0007669"/>
    <property type="project" value="UniProtKB-KW"/>
</dbReference>
<dbReference type="PANTHER" id="PTHR13847:SF281">
    <property type="entry name" value="FAD DEPENDENT OXIDOREDUCTASE DOMAIN-CONTAINING PROTEIN"/>
    <property type="match status" value="1"/>
</dbReference>
<dbReference type="Gene3D" id="3.50.50.60">
    <property type="entry name" value="FAD/NAD(P)-binding domain"/>
    <property type="match status" value="1"/>
</dbReference>
<dbReference type="Gene3D" id="3.30.9.10">
    <property type="entry name" value="D-Amino Acid Oxidase, subunit A, domain 2"/>
    <property type="match status" value="1"/>
</dbReference>
<dbReference type="Proteomes" id="UP000600449">
    <property type="component" value="Unassembled WGS sequence"/>
</dbReference>
<dbReference type="EMBL" id="BMMF01000008">
    <property type="protein sequence ID" value="GGK40845.1"/>
    <property type="molecule type" value="Genomic_DNA"/>
</dbReference>
<evidence type="ECO:0000256" key="2">
    <source>
        <dbReference type="SAM" id="MobiDB-lite"/>
    </source>
</evidence>
<sequence length="430" mass="45972">MERHPDSLWAATAEPDPGHRPLDAETSAEVCVVGGGFTGLSTALALAERGIDVVVLEANAPGWGASGRNGGQVIPGLKQDPDALLSAFGDEAGARLASFAGSTPRILFDIVRRHAIACDAFEGGWLQPAHAEAGLDTIRARAAQWRPYGADIVELDRAETARLVGSEHYVGALLDRRGGSIQPLSFARGLARAAAGLGARIHADSPATGLARRDGTWRVTTPRGSVAARRVVLATNGYSGPLHPTLMRSVVPVFSFQVATEPLSDNVAATILPEGHPASDTRRLLWYFRKDRHNRLLMGGRGFRKDALDAGDTGVLQAALRRLYPQLGEIRFSYHWGGRVAMTADHLPHLHEIEEGLFAGLGFNGRGVAMGTAMGTVLARLAAGEPADAMPLPVTPLRPIRLHGLHSPVVHALTAYYRWQDARERRAMAS</sequence>
<reference evidence="4 5" key="1">
    <citation type="journal article" date="2014" name="Int. J. Syst. Evol. Microbiol.">
        <title>Complete genome sequence of Corynebacterium casei LMG S-19264T (=DSM 44701T), isolated from a smear-ripened cheese.</title>
        <authorList>
            <consortium name="US DOE Joint Genome Institute (JGI-PGF)"/>
            <person name="Walter F."/>
            <person name="Albersmeier A."/>
            <person name="Kalinowski J."/>
            <person name="Ruckert C."/>
        </authorList>
    </citation>
    <scope>NUCLEOTIDE SEQUENCE [LARGE SCALE GENOMIC DNA]</scope>
    <source>
        <strain evidence="4 5">CGMCC 1.9161</strain>
    </source>
</reference>
<dbReference type="InterPro" id="IPR036188">
    <property type="entry name" value="FAD/NAD-bd_sf"/>
</dbReference>
<proteinExistence type="predicted"/>
<dbReference type="Pfam" id="PF01266">
    <property type="entry name" value="DAO"/>
    <property type="match status" value="1"/>
</dbReference>
<protein>
    <submittedName>
        <fullName evidence="4">FAD-dependent oxidoreductase</fullName>
    </submittedName>
</protein>
<dbReference type="SUPFAM" id="SSF51905">
    <property type="entry name" value="FAD/NAD(P)-binding domain"/>
    <property type="match status" value="1"/>
</dbReference>
<dbReference type="GO" id="GO:0005737">
    <property type="term" value="C:cytoplasm"/>
    <property type="evidence" value="ECO:0007669"/>
    <property type="project" value="TreeGrafter"/>
</dbReference>
<evidence type="ECO:0000256" key="1">
    <source>
        <dbReference type="ARBA" id="ARBA00023002"/>
    </source>
</evidence>
<dbReference type="PANTHER" id="PTHR13847">
    <property type="entry name" value="SARCOSINE DEHYDROGENASE-RELATED"/>
    <property type="match status" value="1"/>
</dbReference>
<evidence type="ECO:0000313" key="4">
    <source>
        <dbReference type="EMBL" id="GGK40845.1"/>
    </source>
</evidence>
<dbReference type="InterPro" id="IPR006076">
    <property type="entry name" value="FAD-dep_OxRdtase"/>
</dbReference>
<organism evidence="4 5">
    <name type="scientific">Salinarimonas ramus</name>
    <dbReference type="NCBI Taxonomy" id="690164"/>
    <lineage>
        <taxon>Bacteria</taxon>
        <taxon>Pseudomonadati</taxon>
        <taxon>Pseudomonadota</taxon>
        <taxon>Alphaproteobacteria</taxon>
        <taxon>Hyphomicrobiales</taxon>
        <taxon>Salinarimonadaceae</taxon>
        <taxon>Salinarimonas</taxon>
    </lineage>
</organism>
<comment type="caution">
    <text evidence="4">The sequence shown here is derived from an EMBL/GenBank/DDBJ whole genome shotgun (WGS) entry which is preliminary data.</text>
</comment>